<dbReference type="CDD" id="cd06530">
    <property type="entry name" value="S26_SPase_I"/>
    <property type="match status" value="1"/>
</dbReference>
<evidence type="ECO:0000259" key="1">
    <source>
        <dbReference type="Pfam" id="PF10502"/>
    </source>
</evidence>
<dbReference type="GO" id="GO:0006465">
    <property type="term" value="P:signal peptide processing"/>
    <property type="evidence" value="ECO:0007669"/>
    <property type="project" value="InterPro"/>
</dbReference>
<dbReference type="Gene3D" id="2.10.109.10">
    <property type="entry name" value="Umud Fragment, subunit A"/>
    <property type="match status" value="1"/>
</dbReference>
<dbReference type="EMBL" id="AP022620">
    <property type="protein sequence ID" value="BBZ78729.1"/>
    <property type="molecule type" value="Genomic_DNA"/>
</dbReference>
<accession>A0A6N4WCI2</accession>
<evidence type="ECO:0000313" key="2">
    <source>
        <dbReference type="EMBL" id="BBZ78729.1"/>
    </source>
</evidence>
<gene>
    <name evidence="2" type="ORF">MANY_40660</name>
</gene>
<dbReference type="InterPro" id="IPR036286">
    <property type="entry name" value="LexA/Signal_pep-like_sf"/>
</dbReference>
<protein>
    <recommendedName>
        <fullName evidence="1">Peptidase S26 domain-containing protein</fullName>
    </recommendedName>
</protein>
<dbReference type="AlphaFoldDB" id="A0A6N4WCI2"/>
<organism evidence="2 3">
    <name type="scientific">Mycolicibacterium anyangense</name>
    <dbReference type="NCBI Taxonomy" id="1431246"/>
    <lineage>
        <taxon>Bacteria</taxon>
        <taxon>Bacillati</taxon>
        <taxon>Actinomycetota</taxon>
        <taxon>Actinomycetes</taxon>
        <taxon>Mycobacteriales</taxon>
        <taxon>Mycobacteriaceae</taxon>
        <taxon>Mycolicibacterium</taxon>
    </lineage>
</organism>
<sequence>MRLTYPFRVRDNHGLRHHLVCRPVRRFVVVEDSMRPTLNPGDGLLALRGSRARVGQIRVFPDPTKPSRWLVKRVAAVRGDRFEAASDNPQAPGVVDSRQFGWVPVQGSYRVVWRVRGPGR</sequence>
<dbReference type="SUPFAM" id="SSF51306">
    <property type="entry name" value="LexA/Signal peptidase"/>
    <property type="match status" value="1"/>
</dbReference>
<dbReference type="InterPro" id="IPR019533">
    <property type="entry name" value="Peptidase_S26"/>
</dbReference>
<proteinExistence type="predicted"/>
<dbReference type="Proteomes" id="UP000467249">
    <property type="component" value="Chromosome"/>
</dbReference>
<evidence type="ECO:0000313" key="3">
    <source>
        <dbReference type="Proteomes" id="UP000467249"/>
    </source>
</evidence>
<name>A0A6N4WCI2_9MYCO</name>
<dbReference type="KEGG" id="many:MANY_40660"/>
<keyword evidence="3" id="KW-1185">Reference proteome</keyword>
<dbReference type="GO" id="GO:0004252">
    <property type="term" value="F:serine-type endopeptidase activity"/>
    <property type="evidence" value="ECO:0007669"/>
    <property type="project" value="InterPro"/>
</dbReference>
<reference evidence="2 3" key="1">
    <citation type="journal article" date="2019" name="Emerg. Microbes Infect.">
        <title>Comprehensive subspecies identification of 175 nontuberculous mycobacteria species based on 7547 genomic profiles.</title>
        <authorList>
            <person name="Matsumoto Y."/>
            <person name="Kinjo T."/>
            <person name="Motooka D."/>
            <person name="Nabeya D."/>
            <person name="Jung N."/>
            <person name="Uechi K."/>
            <person name="Horii T."/>
            <person name="Iida T."/>
            <person name="Fujita J."/>
            <person name="Nakamura S."/>
        </authorList>
    </citation>
    <scope>NUCLEOTIDE SEQUENCE [LARGE SCALE GENOMIC DNA]</scope>
    <source>
        <strain evidence="2 3">JCM 30275</strain>
    </source>
</reference>
<dbReference type="Pfam" id="PF10502">
    <property type="entry name" value="Peptidase_S26"/>
    <property type="match status" value="1"/>
</dbReference>
<feature type="domain" description="Peptidase S26" evidence="1">
    <location>
        <begin position="26"/>
        <end position="85"/>
    </location>
</feature>